<protein>
    <recommendedName>
        <fullName evidence="4">FdhC protein</fullName>
    </recommendedName>
</protein>
<accession>A0A6G5QKY5</accession>
<reference evidence="2 3" key="1">
    <citation type="submission" date="2016-07" db="EMBL/GenBank/DDBJ databases">
        <title>Comparative genomics of the Campylobacter concisus group.</title>
        <authorList>
            <person name="Miller W.G."/>
            <person name="Yee E."/>
            <person name="Chapman M.H."/>
            <person name="Huynh S."/>
            <person name="Bono J.L."/>
            <person name="On S.L.W."/>
            <person name="StLeger J."/>
            <person name="Foster G."/>
            <person name="Parker C.T."/>
        </authorList>
    </citation>
    <scope>NUCLEOTIDE SEQUENCE [LARGE SCALE GENOMIC DNA]</scope>
    <source>
        <strain evidence="2 3">ATCC 33238</strain>
    </source>
</reference>
<evidence type="ECO:0000256" key="1">
    <source>
        <dbReference type="SAM" id="Phobius"/>
    </source>
</evidence>
<keyword evidence="1" id="KW-1133">Transmembrane helix</keyword>
<keyword evidence="1" id="KW-0812">Transmembrane</keyword>
<evidence type="ECO:0000313" key="2">
    <source>
        <dbReference type="EMBL" id="QCD46365.1"/>
    </source>
</evidence>
<feature type="transmembrane region" description="Helical" evidence="1">
    <location>
        <begin position="6"/>
        <end position="26"/>
    </location>
</feature>
<keyword evidence="1" id="KW-0472">Membrane</keyword>
<dbReference type="Proteomes" id="UP000502377">
    <property type="component" value="Chromosome"/>
</dbReference>
<gene>
    <name evidence="2" type="ORF">CRECT_0679</name>
</gene>
<name>A0A6G5QKY5_CAMRE</name>
<proteinExistence type="predicted"/>
<evidence type="ECO:0000313" key="3">
    <source>
        <dbReference type="Proteomes" id="UP000502377"/>
    </source>
</evidence>
<dbReference type="AlphaFoldDB" id="A0A6G5QKY5"/>
<sequence length="143" mass="15735">MNQTLIIAILAVIFLIIVAALIFLVVKFKLGGKTAQNAPAKQEEKELTLQDLIGIVSDQKSDKDDLLAALKTFAASFNIPSKQNGKSANDAKAHLNFITLLASHKNADAKLIAFMSNELKKKNPEYIAEIDYHEQLGTSQRKK</sequence>
<evidence type="ECO:0008006" key="4">
    <source>
        <dbReference type="Google" id="ProtNLM"/>
    </source>
</evidence>
<dbReference type="EMBL" id="CP012543">
    <property type="protein sequence ID" value="QCD46365.1"/>
    <property type="molecule type" value="Genomic_DNA"/>
</dbReference>
<dbReference type="RefSeq" id="WP_002944389.1">
    <property type="nucleotide sequence ID" value="NZ_CAJPTG010000172.1"/>
</dbReference>
<dbReference type="KEGG" id="crx:CRECT_0679"/>
<organism evidence="2 3">
    <name type="scientific">Campylobacter rectus</name>
    <name type="common">Wolinella recta</name>
    <dbReference type="NCBI Taxonomy" id="203"/>
    <lineage>
        <taxon>Bacteria</taxon>
        <taxon>Pseudomonadati</taxon>
        <taxon>Campylobacterota</taxon>
        <taxon>Epsilonproteobacteria</taxon>
        <taxon>Campylobacterales</taxon>
        <taxon>Campylobacteraceae</taxon>
        <taxon>Campylobacter</taxon>
    </lineage>
</organism>